<dbReference type="AlphaFoldDB" id="A0A1Y1HZY2"/>
<evidence type="ECO:0000259" key="11">
    <source>
        <dbReference type="PROSITE" id="PS51352"/>
    </source>
</evidence>
<keyword evidence="5" id="KW-0809">Transit peptide</keyword>
<dbReference type="STRING" id="105231.A0A1Y1HZY2"/>
<dbReference type="PANTHER" id="PTHR47834">
    <property type="entry name" value="THIOREDOXIN-LIKE PROTEIN CITRX, CHLOROPLASTIC"/>
    <property type="match status" value="1"/>
</dbReference>
<evidence type="ECO:0000256" key="3">
    <source>
        <dbReference type="ARBA" id="ARBA00022528"/>
    </source>
</evidence>
<dbReference type="InterPro" id="IPR044182">
    <property type="entry name" value="CITRX"/>
</dbReference>
<comment type="similarity">
    <text evidence="10">Belongs to the thioredoxin family. Plant CITRX-type subfamily.</text>
</comment>
<dbReference type="OrthoDB" id="2121326at2759"/>
<dbReference type="SUPFAM" id="SSF52833">
    <property type="entry name" value="Thioredoxin-like"/>
    <property type="match status" value="1"/>
</dbReference>
<feature type="domain" description="Thioredoxin" evidence="11">
    <location>
        <begin position="65"/>
        <end position="206"/>
    </location>
</feature>
<dbReference type="InterPro" id="IPR036249">
    <property type="entry name" value="Thioredoxin-like_sf"/>
</dbReference>
<dbReference type="GO" id="GO:0015035">
    <property type="term" value="F:protein-disulfide reductase activity"/>
    <property type="evidence" value="ECO:0007669"/>
    <property type="project" value="InterPro"/>
</dbReference>
<dbReference type="InterPro" id="IPR013766">
    <property type="entry name" value="Thioredoxin_domain"/>
</dbReference>
<dbReference type="PANTHER" id="PTHR47834:SF2">
    <property type="entry name" value="THIOREDOXIN-LIKE PROTEIN CITRX, CHLOROPLASTIC"/>
    <property type="match status" value="1"/>
</dbReference>
<evidence type="ECO:0000256" key="5">
    <source>
        <dbReference type="ARBA" id="ARBA00022946"/>
    </source>
</evidence>
<evidence type="ECO:0000313" key="12">
    <source>
        <dbReference type="EMBL" id="GAQ83743.1"/>
    </source>
</evidence>
<dbReference type="GO" id="GO:0009507">
    <property type="term" value="C:chloroplast"/>
    <property type="evidence" value="ECO:0007669"/>
    <property type="project" value="UniProtKB-SubCell"/>
</dbReference>
<keyword evidence="13" id="KW-1185">Reference proteome</keyword>
<dbReference type="CDD" id="cd02947">
    <property type="entry name" value="TRX_family"/>
    <property type="match status" value="1"/>
</dbReference>
<dbReference type="FunFam" id="3.40.30.10:FF:000149">
    <property type="entry name" value="Thioredoxin-like protein CITRX, chloroplastic"/>
    <property type="match status" value="1"/>
</dbReference>
<keyword evidence="2" id="KW-0813">Transport</keyword>
<evidence type="ECO:0000256" key="1">
    <source>
        <dbReference type="ARBA" id="ARBA00004229"/>
    </source>
</evidence>
<dbReference type="Proteomes" id="UP000054558">
    <property type="component" value="Unassembled WGS sequence"/>
</dbReference>
<keyword evidence="7" id="KW-0560">Oxidoreductase</keyword>
<evidence type="ECO:0000256" key="2">
    <source>
        <dbReference type="ARBA" id="ARBA00022448"/>
    </source>
</evidence>
<dbReference type="OMA" id="DEYEFAQ"/>
<sequence>MAITASHATVRLPSSFSCSSSLQDAAPTSSFALQHTSRITSASKPRGLLSIASAPIHAGLFAKTAYLGRQLAVVRATQLRVSGGHRGRGGALVTRNAGTVEKVTAKELDDILLNERTKPIVIDFYATWCGPCIMLAQELKQLSAELGDKVRFLKVDTDEETMLASQLRIQGLPTMVFVSDDKTKNAIRTEGLLSSEQIKEIIEKEL</sequence>
<dbReference type="EMBL" id="DF237109">
    <property type="protein sequence ID" value="GAQ83743.1"/>
    <property type="molecule type" value="Genomic_DNA"/>
</dbReference>
<dbReference type="Gene3D" id="3.40.30.10">
    <property type="entry name" value="Glutaredoxin"/>
    <property type="match status" value="1"/>
</dbReference>
<dbReference type="GO" id="GO:0045454">
    <property type="term" value="P:cell redox homeostasis"/>
    <property type="evidence" value="ECO:0007669"/>
    <property type="project" value="InterPro"/>
</dbReference>
<keyword evidence="9" id="KW-0676">Redox-active center</keyword>
<comment type="subcellular location">
    <subcellularLocation>
        <location evidence="1">Plastid</location>
        <location evidence="1">Chloroplast</location>
    </subcellularLocation>
</comment>
<reference evidence="12 13" key="1">
    <citation type="journal article" date="2014" name="Nat. Commun.">
        <title>Klebsormidium flaccidum genome reveals primary factors for plant terrestrial adaptation.</title>
        <authorList>
            <person name="Hori K."/>
            <person name="Maruyama F."/>
            <person name="Fujisawa T."/>
            <person name="Togashi T."/>
            <person name="Yamamoto N."/>
            <person name="Seo M."/>
            <person name="Sato S."/>
            <person name="Yamada T."/>
            <person name="Mori H."/>
            <person name="Tajima N."/>
            <person name="Moriyama T."/>
            <person name="Ikeuchi M."/>
            <person name="Watanabe M."/>
            <person name="Wada H."/>
            <person name="Kobayashi K."/>
            <person name="Saito M."/>
            <person name="Masuda T."/>
            <person name="Sasaki-Sekimoto Y."/>
            <person name="Mashiguchi K."/>
            <person name="Awai K."/>
            <person name="Shimojima M."/>
            <person name="Masuda S."/>
            <person name="Iwai M."/>
            <person name="Nobusawa T."/>
            <person name="Narise T."/>
            <person name="Kondo S."/>
            <person name="Saito H."/>
            <person name="Sato R."/>
            <person name="Murakawa M."/>
            <person name="Ihara Y."/>
            <person name="Oshima-Yamada Y."/>
            <person name="Ohtaka K."/>
            <person name="Satoh M."/>
            <person name="Sonobe K."/>
            <person name="Ishii M."/>
            <person name="Ohtani R."/>
            <person name="Kanamori-Sato M."/>
            <person name="Honoki R."/>
            <person name="Miyazaki D."/>
            <person name="Mochizuki H."/>
            <person name="Umetsu J."/>
            <person name="Higashi K."/>
            <person name="Shibata D."/>
            <person name="Kamiya Y."/>
            <person name="Sato N."/>
            <person name="Nakamura Y."/>
            <person name="Tabata S."/>
            <person name="Ida S."/>
            <person name="Kurokawa K."/>
            <person name="Ohta H."/>
        </authorList>
    </citation>
    <scope>NUCLEOTIDE SEQUENCE [LARGE SCALE GENOMIC DNA]</scope>
    <source>
        <strain evidence="12 13">NIES-2285</strain>
    </source>
</reference>
<evidence type="ECO:0000256" key="7">
    <source>
        <dbReference type="ARBA" id="ARBA00023002"/>
    </source>
</evidence>
<gene>
    <name evidence="12" type="ORF">KFL_001600130</name>
</gene>
<dbReference type="PROSITE" id="PS51352">
    <property type="entry name" value="THIOREDOXIN_2"/>
    <property type="match status" value="1"/>
</dbReference>
<keyword evidence="6" id="KW-0249">Electron transport</keyword>
<evidence type="ECO:0000256" key="8">
    <source>
        <dbReference type="ARBA" id="ARBA00023157"/>
    </source>
</evidence>
<keyword evidence="3" id="KW-0150">Chloroplast</keyword>
<keyword evidence="8" id="KW-1015">Disulfide bond</keyword>
<evidence type="ECO:0000256" key="10">
    <source>
        <dbReference type="ARBA" id="ARBA00024039"/>
    </source>
</evidence>
<organism evidence="12 13">
    <name type="scientific">Klebsormidium nitens</name>
    <name type="common">Green alga</name>
    <name type="synonym">Ulothrix nitens</name>
    <dbReference type="NCBI Taxonomy" id="105231"/>
    <lineage>
        <taxon>Eukaryota</taxon>
        <taxon>Viridiplantae</taxon>
        <taxon>Streptophyta</taxon>
        <taxon>Klebsormidiophyceae</taxon>
        <taxon>Klebsormidiales</taxon>
        <taxon>Klebsormidiaceae</taxon>
        <taxon>Klebsormidium</taxon>
    </lineage>
</organism>
<evidence type="ECO:0000256" key="9">
    <source>
        <dbReference type="ARBA" id="ARBA00023284"/>
    </source>
</evidence>
<evidence type="ECO:0000256" key="4">
    <source>
        <dbReference type="ARBA" id="ARBA00022640"/>
    </source>
</evidence>
<evidence type="ECO:0000313" key="13">
    <source>
        <dbReference type="Proteomes" id="UP000054558"/>
    </source>
</evidence>
<proteinExistence type="inferred from homology"/>
<dbReference type="PRINTS" id="PR00421">
    <property type="entry name" value="THIOREDOXIN"/>
</dbReference>
<keyword evidence="4" id="KW-0934">Plastid</keyword>
<evidence type="ECO:0000256" key="6">
    <source>
        <dbReference type="ARBA" id="ARBA00022982"/>
    </source>
</evidence>
<accession>A0A1Y1HZY2</accession>
<protein>
    <recommendedName>
        <fullName evidence="11">Thioredoxin domain-containing protein</fullName>
    </recommendedName>
</protein>
<name>A0A1Y1HZY2_KLENI</name>
<dbReference type="Pfam" id="PF00085">
    <property type="entry name" value="Thioredoxin"/>
    <property type="match status" value="1"/>
</dbReference>